<proteinExistence type="predicted"/>
<comment type="caution">
    <text evidence="2">The sequence shown here is derived from an EMBL/GenBank/DDBJ whole genome shotgun (WGS) entry which is preliminary data.</text>
</comment>
<evidence type="ECO:0000256" key="1">
    <source>
        <dbReference type="SAM" id="MobiDB-lite"/>
    </source>
</evidence>
<accession>A0A5N5J9Y5</accession>
<dbReference type="Proteomes" id="UP000326939">
    <property type="component" value="Chromosome 17"/>
</dbReference>
<gene>
    <name evidence="2" type="ORF">DKX38_026529</name>
</gene>
<organism evidence="2 3">
    <name type="scientific">Salix brachista</name>
    <dbReference type="NCBI Taxonomy" id="2182728"/>
    <lineage>
        <taxon>Eukaryota</taxon>
        <taxon>Viridiplantae</taxon>
        <taxon>Streptophyta</taxon>
        <taxon>Embryophyta</taxon>
        <taxon>Tracheophyta</taxon>
        <taxon>Spermatophyta</taxon>
        <taxon>Magnoliopsida</taxon>
        <taxon>eudicotyledons</taxon>
        <taxon>Gunneridae</taxon>
        <taxon>Pentapetalae</taxon>
        <taxon>rosids</taxon>
        <taxon>fabids</taxon>
        <taxon>Malpighiales</taxon>
        <taxon>Salicaceae</taxon>
        <taxon>Saliceae</taxon>
        <taxon>Salix</taxon>
    </lineage>
</organism>
<evidence type="ECO:0000313" key="2">
    <source>
        <dbReference type="EMBL" id="KAB5515881.1"/>
    </source>
</evidence>
<protein>
    <submittedName>
        <fullName evidence="2">Uncharacterized protein</fullName>
    </submittedName>
</protein>
<name>A0A5N5J9Y5_9ROSI</name>
<dbReference type="EMBL" id="VDCV01000017">
    <property type="protein sequence ID" value="KAB5515881.1"/>
    <property type="molecule type" value="Genomic_DNA"/>
</dbReference>
<feature type="region of interest" description="Disordered" evidence="1">
    <location>
        <begin position="1"/>
        <end position="25"/>
    </location>
</feature>
<evidence type="ECO:0000313" key="3">
    <source>
        <dbReference type="Proteomes" id="UP000326939"/>
    </source>
</evidence>
<keyword evidence="3" id="KW-1185">Reference proteome</keyword>
<sequence>MYTKRSGQGDGPVARPVRTSDRLRRRPKVFSRTYLYYTPSIIRPRKGKTKTRTAASRIAKMLGNRAVRAANANMLL</sequence>
<reference evidence="3" key="1">
    <citation type="journal article" date="2019" name="Gigascience">
        <title>De novo genome assembly of the endangered Acer yangbiense, a plant species with extremely small populations endemic to Yunnan Province, China.</title>
        <authorList>
            <person name="Yang J."/>
            <person name="Wariss H.M."/>
            <person name="Tao L."/>
            <person name="Zhang R."/>
            <person name="Yun Q."/>
            <person name="Hollingsworth P."/>
            <person name="Dao Z."/>
            <person name="Luo G."/>
            <person name="Guo H."/>
            <person name="Ma Y."/>
            <person name="Sun W."/>
        </authorList>
    </citation>
    <scope>NUCLEOTIDE SEQUENCE [LARGE SCALE GENOMIC DNA]</scope>
    <source>
        <strain evidence="3">cv. br00</strain>
    </source>
</reference>
<dbReference type="AlphaFoldDB" id="A0A5N5J9Y5"/>